<organism evidence="6 7">
    <name type="scientific">Paractinoplanes ferrugineus</name>
    <dbReference type="NCBI Taxonomy" id="113564"/>
    <lineage>
        <taxon>Bacteria</taxon>
        <taxon>Bacillati</taxon>
        <taxon>Actinomycetota</taxon>
        <taxon>Actinomycetes</taxon>
        <taxon>Micromonosporales</taxon>
        <taxon>Micromonosporaceae</taxon>
        <taxon>Paractinoplanes</taxon>
    </lineage>
</organism>
<dbReference type="InterPro" id="IPR001647">
    <property type="entry name" value="HTH_TetR"/>
</dbReference>
<proteinExistence type="predicted"/>
<evidence type="ECO:0000259" key="5">
    <source>
        <dbReference type="PROSITE" id="PS50977"/>
    </source>
</evidence>
<dbReference type="InterPro" id="IPR009057">
    <property type="entry name" value="Homeodomain-like_sf"/>
</dbReference>
<sequence length="233" mass="24842">MDQRSNYVKMIGMTPPTPRNARRSDALSRGRIVEAAIEVLDATGEAGLTVRSLTAHLSTGRGAIYHHVANKEGLLASAADDIVGRVTAGAGDDEDPEQSIRLLALGIFDAIDAHPWVGTQLSREPGQPAVFRIWKSIGSQLQRLGVPGPARADAGSALVNYILGATAQYAAGPRRVTSDPDRKAYLDDLAARWAQHDPDPIVQDAASHLPEHDDRAQFLAGVDIFLTGITARG</sequence>
<dbReference type="PANTHER" id="PTHR30055:SF151">
    <property type="entry name" value="TRANSCRIPTIONAL REGULATORY PROTEIN"/>
    <property type="match status" value="1"/>
</dbReference>
<keyword evidence="7" id="KW-1185">Reference proteome</keyword>
<accession>A0A919JAC1</accession>
<keyword evidence="2 4" id="KW-0238">DNA-binding</keyword>
<gene>
    <name evidence="6" type="ORF">Afe05nite_82640</name>
</gene>
<evidence type="ECO:0000256" key="3">
    <source>
        <dbReference type="ARBA" id="ARBA00023163"/>
    </source>
</evidence>
<evidence type="ECO:0000256" key="2">
    <source>
        <dbReference type="ARBA" id="ARBA00023125"/>
    </source>
</evidence>
<dbReference type="EMBL" id="BOMM01000085">
    <property type="protein sequence ID" value="GIE16424.1"/>
    <property type="molecule type" value="Genomic_DNA"/>
</dbReference>
<reference evidence="6" key="1">
    <citation type="submission" date="2021-01" db="EMBL/GenBank/DDBJ databases">
        <title>Whole genome shotgun sequence of Actinoplanes ferrugineus NBRC 15555.</title>
        <authorList>
            <person name="Komaki H."/>
            <person name="Tamura T."/>
        </authorList>
    </citation>
    <scope>NUCLEOTIDE SEQUENCE</scope>
    <source>
        <strain evidence="6">NBRC 15555</strain>
    </source>
</reference>
<dbReference type="AlphaFoldDB" id="A0A919JAC1"/>
<keyword evidence="3" id="KW-0804">Transcription</keyword>
<dbReference type="Gene3D" id="1.10.357.10">
    <property type="entry name" value="Tetracycline Repressor, domain 2"/>
    <property type="match status" value="1"/>
</dbReference>
<dbReference type="SUPFAM" id="SSF46689">
    <property type="entry name" value="Homeodomain-like"/>
    <property type="match status" value="1"/>
</dbReference>
<evidence type="ECO:0000256" key="4">
    <source>
        <dbReference type="PROSITE-ProRule" id="PRU00335"/>
    </source>
</evidence>
<dbReference type="PANTHER" id="PTHR30055">
    <property type="entry name" value="HTH-TYPE TRANSCRIPTIONAL REGULATOR RUTR"/>
    <property type="match status" value="1"/>
</dbReference>
<feature type="domain" description="HTH tetR-type" evidence="5">
    <location>
        <begin position="26"/>
        <end position="86"/>
    </location>
</feature>
<evidence type="ECO:0000313" key="6">
    <source>
        <dbReference type="EMBL" id="GIE16424.1"/>
    </source>
</evidence>
<name>A0A919JAC1_9ACTN</name>
<dbReference type="PROSITE" id="PS50977">
    <property type="entry name" value="HTH_TETR_2"/>
    <property type="match status" value="1"/>
</dbReference>
<evidence type="ECO:0000256" key="1">
    <source>
        <dbReference type="ARBA" id="ARBA00023015"/>
    </source>
</evidence>
<evidence type="ECO:0000313" key="7">
    <source>
        <dbReference type="Proteomes" id="UP000598174"/>
    </source>
</evidence>
<comment type="caution">
    <text evidence="6">The sequence shown here is derived from an EMBL/GenBank/DDBJ whole genome shotgun (WGS) entry which is preliminary data.</text>
</comment>
<keyword evidence="1" id="KW-0805">Transcription regulation</keyword>
<feature type="DNA-binding region" description="H-T-H motif" evidence="4">
    <location>
        <begin position="49"/>
        <end position="68"/>
    </location>
</feature>
<dbReference type="InterPro" id="IPR050109">
    <property type="entry name" value="HTH-type_TetR-like_transc_reg"/>
</dbReference>
<dbReference type="GO" id="GO:0000976">
    <property type="term" value="F:transcription cis-regulatory region binding"/>
    <property type="evidence" value="ECO:0007669"/>
    <property type="project" value="TreeGrafter"/>
</dbReference>
<dbReference type="Proteomes" id="UP000598174">
    <property type="component" value="Unassembled WGS sequence"/>
</dbReference>
<dbReference type="InterPro" id="IPR036271">
    <property type="entry name" value="Tet_transcr_reg_TetR-rel_C_sf"/>
</dbReference>
<dbReference type="Gene3D" id="1.10.10.60">
    <property type="entry name" value="Homeodomain-like"/>
    <property type="match status" value="1"/>
</dbReference>
<protein>
    <submittedName>
        <fullName evidence="6">TetR family transcriptional regulator</fullName>
    </submittedName>
</protein>
<dbReference type="SUPFAM" id="SSF48498">
    <property type="entry name" value="Tetracyclin repressor-like, C-terminal domain"/>
    <property type="match status" value="1"/>
</dbReference>
<dbReference type="GO" id="GO:0003700">
    <property type="term" value="F:DNA-binding transcription factor activity"/>
    <property type="evidence" value="ECO:0007669"/>
    <property type="project" value="TreeGrafter"/>
</dbReference>
<dbReference type="Pfam" id="PF00440">
    <property type="entry name" value="TetR_N"/>
    <property type="match status" value="1"/>
</dbReference>